<feature type="domain" description="NodB homology" evidence="3">
    <location>
        <begin position="105"/>
        <end position="349"/>
    </location>
</feature>
<dbReference type="Gene3D" id="3.20.20.80">
    <property type="entry name" value="Glycosidases"/>
    <property type="match status" value="1"/>
</dbReference>
<dbReference type="Pfam" id="PF01522">
    <property type="entry name" value="Polysacc_deac_1"/>
    <property type="match status" value="1"/>
</dbReference>
<organism evidence="4 5">
    <name type="scientific">Pantoea coffeiphila</name>
    <dbReference type="NCBI Taxonomy" id="1465635"/>
    <lineage>
        <taxon>Bacteria</taxon>
        <taxon>Pseudomonadati</taxon>
        <taxon>Pseudomonadota</taxon>
        <taxon>Gammaproteobacteria</taxon>
        <taxon>Enterobacterales</taxon>
        <taxon>Erwiniaceae</taxon>
        <taxon>Pantoea</taxon>
    </lineage>
</organism>
<dbReference type="AlphaFoldDB" id="A0A2S9IE79"/>
<dbReference type="EMBL" id="PDET01000004">
    <property type="protein sequence ID" value="PRD16078.1"/>
    <property type="molecule type" value="Genomic_DNA"/>
</dbReference>
<dbReference type="RefSeq" id="WP_105592212.1">
    <property type="nucleotide sequence ID" value="NZ_PDET01000004.1"/>
</dbReference>
<keyword evidence="1 2" id="KW-0732">Signal</keyword>
<dbReference type="InterPro" id="IPR011330">
    <property type="entry name" value="Glyco_hydro/deAcase_b/a-brl"/>
</dbReference>
<evidence type="ECO:0000313" key="4">
    <source>
        <dbReference type="EMBL" id="PRD16078.1"/>
    </source>
</evidence>
<dbReference type="NCBIfam" id="TIGR03938">
    <property type="entry name" value="deacetyl_PgaB"/>
    <property type="match status" value="1"/>
</dbReference>
<comment type="caution">
    <text evidence="4">The sequence shown here is derived from an EMBL/GenBank/DDBJ whole genome shotgun (WGS) entry which is preliminary data.</text>
</comment>
<dbReference type="OrthoDB" id="9814639at2"/>
<gene>
    <name evidence="4" type="primary">pgaB</name>
    <name evidence="4" type="ORF">CQW29_08075</name>
</gene>
<keyword evidence="5" id="KW-1185">Reference proteome</keyword>
<evidence type="ECO:0000259" key="3">
    <source>
        <dbReference type="PROSITE" id="PS51677"/>
    </source>
</evidence>
<evidence type="ECO:0000313" key="5">
    <source>
        <dbReference type="Proteomes" id="UP000239181"/>
    </source>
</evidence>
<dbReference type="SUPFAM" id="SSF88713">
    <property type="entry name" value="Glycoside hydrolase/deacetylase"/>
    <property type="match status" value="1"/>
</dbReference>
<reference evidence="4 5" key="1">
    <citation type="submission" date="2017-10" db="EMBL/GenBank/DDBJ databases">
        <title>Draft genome of two endophytic bacteria isolated from 'guarana' Paullinia cupana (Mart.) Ducke.</title>
        <authorList>
            <person name="Siqueira K.A."/>
            <person name="Liotti R.G."/>
            <person name="Mendes T.A."/>
            <person name="Soares M.A."/>
        </authorList>
    </citation>
    <scope>NUCLEOTIDE SEQUENCE [LARGE SCALE GENOMIC DNA]</scope>
    <source>
        <strain evidence="4 5">342</strain>
    </source>
</reference>
<dbReference type="GO" id="GO:0005975">
    <property type="term" value="P:carbohydrate metabolic process"/>
    <property type="evidence" value="ECO:0007669"/>
    <property type="project" value="InterPro"/>
</dbReference>
<sequence length="669" mass="75970">MRLFMLLLLFPVALLLNGCSQAERPRFLSPADRQLSAAEKPWPKNHFIVLAYHDVEDESADQRYLSVRSSALNDQFAWLRENGYHPVSVDEILTAKAGGKPLPEKAVLLSFDDGYSSFYRRVWPLLQAYRWHAVLAPVGSWIDTPAGQPVNFGGLMTPRDRFTTWQQIAEMSRSGLVEIGAHTWAQHEGEVSNPQGNSEPYAVNRRYDTKQQRYETGAEYRQRVNADVEKITQRITEATGKAPRVWVWPYGAAGGEALSIVRQHGYQMAMTLDDGLASVDALDNVPRLLIANNPSLESFARRVVEVQETSDMRVMHVDLDYVYDADPQQQARNLDKLIQRVADSGANTVFLQAFADPDGDGLVHELYFPNRWLPVREDLFNRVAWQIATRTSAEVYAWMPVLAFDLDKSLPRVEKIDLKTGQTRVDPQQYQRLSPYSAVARDRIREIYQDLASHAVFSGIVYHDDAVLADDEDASLDAMRAYQAAGFPASIAEIRRDPATFQRWTRFKSRTLIDFTRQLTADVRAIRGPQVKTARNIFALPILEPQSEAWFAQNLDDFLQAYDWVAPMAMPLMEKVPMPESNAWLDKLVTEVGRRPGALKKTVFELQSRDWRQPEQHGAIPAAQLASWMKQLQTSGAQSFGYYPDDFLNDSPALNDIRPVFSSTWYPLP</sequence>
<dbReference type="PANTHER" id="PTHR34216:SF7">
    <property type="entry name" value="POLY-BETA-1,6-N-ACETYL-D-GLUCOSAMINE N-DEACETYLASE"/>
    <property type="match status" value="1"/>
</dbReference>
<dbReference type="InterPro" id="IPR032772">
    <property type="entry name" value="PGA_deacetylase_PgaB_C"/>
</dbReference>
<dbReference type="Pfam" id="PF14883">
    <property type="entry name" value="GHL13"/>
    <property type="match status" value="1"/>
</dbReference>
<name>A0A2S9IE79_9GAMM</name>
<dbReference type="PANTHER" id="PTHR34216">
    <property type="match status" value="1"/>
</dbReference>
<dbReference type="Gene3D" id="3.20.20.370">
    <property type="entry name" value="Glycoside hydrolase/deacetylase"/>
    <property type="match status" value="1"/>
</dbReference>
<protein>
    <submittedName>
        <fullName evidence="4">Poly-beta-1,6-N-acetyl-D-glucosamine N-deacetylase</fullName>
    </submittedName>
</protein>
<dbReference type="InterPro" id="IPR051398">
    <property type="entry name" value="Polysacch_Deacetylase"/>
</dbReference>
<evidence type="ECO:0000256" key="2">
    <source>
        <dbReference type="SAM" id="SignalP"/>
    </source>
</evidence>
<dbReference type="PROSITE" id="PS51677">
    <property type="entry name" value="NODB"/>
    <property type="match status" value="1"/>
</dbReference>
<dbReference type="GO" id="GO:0016810">
    <property type="term" value="F:hydrolase activity, acting on carbon-nitrogen (but not peptide) bonds"/>
    <property type="evidence" value="ECO:0007669"/>
    <property type="project" value="InterPro"/>
</dbReference>
<dbReference type="Proteomes" id="UP000239181">
    <property type="component" value="Unassembled WGS sequence"/>
</dbReference>
<dbReference type="InterPro" id="IPR002509">
    <property type="entry name" value="NODB_dom"/>
</dbReference>
<proteinExistence type="predicted"/>
<dbReference type="NCBIfam" id="NF011176">
    <property type="entry name" value="PRK14581.1"/>
    <property type="match status" value="1"/>
</dbReference>
<feature type="signal peptide" evidence="2">
    <location>
        <begin position="1"/>
        <end position="22"/>
    </location>
</feature>
<dbReference type="GO" id="GO:0043708">
    <property type="term" value="P:cell adhesion involved in biofilm formation"/>
    <property type="evidence" value="ECO:0007669"/>
    <property type="project" value="InterPro"/>
</dbReference>
<evidence type="ECO:0000256" key="1">
    <source>
        <dbReference type="ARBA" id="ARBA00022729"/>
    </source>
</evidence>
<dbReference type="NCBIfam" id="NF011177">
    <property type="entry name" value="PRK14582.1"/>
    <property type="match status" value="1"/>
</dbReference>
<dbReference type="InterPro" id="IPR023854">
    <property type="entry name" value="PGA_deacetylase_PgaB"/>
</dbReference>
<feature type="chain" id="PRO_5015497629" evidence="2">
    <location>
        <begin position="23"/>
        <end position="669"/>
    </location>
</feature>
<accession>A0A2S9IE79</accession>